<feature type="transmembrane region" description="Helical" evidence="1">
    <location>
        <begin position="158"/>
        <end position="181"/>
    </location>
</feature>
<protein>
    <submittedName>
        <fullName evidence="2">ABC transporter permease subunit</fullName>
    </submittedName>
</protein>
<accession>A0A923HVA4</accession>
<dbReference type="RefSeq" id="WP_148566804.1">
    <property type="nucleotide sequence ID" value="NZ_RXYA01000006.1"/>
</dbReference>
<feature type="transmembrane region" description="Helical" evidence="1">
    <location>
        <begin position="72"/>
        <end position="96"/>
    </location>
</feature>
<dbReference type="PANTHER" id="PTHR37305">
    <property type="entry name" value="INTEGRAL MEMBRANE PROTEIN-RELATED"/>
    <property type="match status" value="1"/>
</dbReference>
<reference evidence="2" key="2">
    <citation type="submission" date="2020-10" db="EMBL/GenBank/DDBJ databases">
        <title>Comparative genomics of the Acetobacterium genus.</title>
        <authorList>
            <person name="Marshall C."/>
            <person name="May H."/>
            <person name="Norman S."/>
        </authorList>
    </citation>
    <scope>NUCLEOTIDE SEQUENCE</scope>
    <source>
        <strain evidence="2">DER-2019</strain>
    </source>
</reference>
<evidence type="ECO:0000313" key="2">
    <source>
        <dbReference type="EMBL" id="MBC3889208.1"/>
    </source>
</evidence>
<feature type="transmembrane region" description="Helical" evidence="1">
    <location>
        <begin position="123"/>
        <end position="146"/>
    </location>
</feature>
<keyword evidence="1" id="KW-0812">Transmembrane</keyword>
<comment type="caution">
    <text evidence="2">The sequence shown here is derived from an EMBL/GenBank/DDBJ whole genome shotgun (WGS) entry which is preliminary data.</text>
</comment>
<gene>
    <name evidence="2" type="ORF">GH810_12875</name>
</gene>
<feature type="transmembrane region" description="Helical" evidence="1">
    <location>
        <begin position="12"/>
        <end position="30"/>
    </location>
</feature>
<organism evidence="2 3">
    <name type="scientific">Acetobacterium paludosum</name>
    <dbReference type="NCBI Taxonomy" id="52693"/>
    <lineage>
        <taxon>Bacteria</taxon>
        <taxon>Bacillati</taxon>
        <taxon>Bacillota</taxon>
        <taxon>Clostridia</taxon>
        <taxon>Eubacteriales</taxon>
        <taxon>Eubacteriaceae</taxon>
        <taxon>Acetobacterium</taxon>
    </lineage>
</organism>
<dbReference type="GO" id="GO:0140359">
    <property type="term" value="F:ABC-type transporter activity"/>
    <property type="evidence" value="ECO:0007669"/>
    <property type="project" value="InterPro"/>
</dbReference>
<name>A0A923HVA4_9FIRM</name>
<proteinExistence type="predicted"/>
<dbReference type="Pfam" id="PF12679">
    <property type="entry name" value="ABC2_membrane_2"/>
    <property type="match status" value="1"/>
</dbReference>
<evidence type="ECO:0000313" key="3">
    <source>
        <dbReference type="Proteomes" id="UP000616595"/>
    </source>
</evidence>
<sequence length="266" mass="29816">MNIFKKEMKANVTSLIIWCCAQVFIIYAGMMKYQGFIDSHVDMSKLLAGFPKEIMVIFGVGSSLDLTKVAGFYSVFFLYFMLLAAVHAVMFGAVAVSREERDHCADFLYAKPIRRFQVIMPKLIAGVINILIFNMVTFGASVFFISLHNNGDGMFNQVSLTMLALFILQLFFLALGAMFGAVLKNTKLATSVSGAFILGFFLISVAVDLYDKLTFLKIFTPFKYFEGSTLMLDNQLSFTSAVILLIVSVIFFALTFFAFNRRDLKT</sequence>
<dbReference type="Proteomes" id="UP000616595">
    <property type="component" value="Unassembled WGS sequence"/>
</dbReference>
<dbReference type="EMBL" id="WJBD01000016">
    <property type="protein sequence ID" value="MBC3889208.1"/>
    <property type="molecule type" value="Genomic_DNA"/>
</dbReference>
<evidence type="ECO:0000256" key="1">
    <source>
        <dbReference type="SAM" id="Phobius"/>
    </source>
</evidence>
<dbReference type="OrthoDB" id="9800309at2"/>
<dbReference type="PANTHER" id="PTHR37305:SF1">
    <property type="entry name" value="MEMBRANE PROTEIN"/>
    <property type="match status" value="1"/>
</dbReference>
<keyword evidence="1" id="KW-1133">Transmembrane helix</keyword>
<feature type="transmembrane region" description="Helical" evidence="1">
    <location>
        <begin position="188"/>
        <end position="207"/>
    </location>
</feature>
<feature type="transmembrane region" description="Helical" evidence="1">
    <location>
        <begin position="238"/>
        <end position="259"/>
    </location>
</feature>
<keyword evidence="1" id="KW-0472">Membrane</keyword>
<dbReference type="AlphaFoldDB" id="A0A923HVA4"/>
<dbReference type="GO" id="GO:0005886">
    <property type="term" value="C:plasma membrane"/>
    <property type="evidence" value="ECO:0007669"/>
    <property type="project" value="UniProtKB-SubCell"/>
</dbReference>
<reference evidence="2" key="1">
    <citation type="submission" date="2019-10" db="EMBL/GenBank/DDBJ databases">
        <authorList>
            <person name="Ross D.E."/>
            <person name="Gulliver D."/>
        </authorList>
    </citation>
    <scope>NUCLEOTIDE SEQUENCE</scope>
    <source>
        <strain evidence="2">DER-2019</strain>
    </source>
</reference>
<keyword evidence="3" id="KW-1185">Reference proteome</keyword>